<keyword evidence="4" id="KW-1185">Reference proteome</keyword>
<name>A0A428TQB0_9HYPO</name>
<evidence type="ECO:0000313" key="3">
    <source>
        <dbReference type="EMBL" id="RSM04182.1"/>
    </source>
</evidence>
<dbReference type="EMBL" id="NKCK01000061">
    <property type="protein sequence ID" value="RSM04182.1"/>
    <property type="molecule type" value="Genomic_DNA"/>
</dbReference>
<evidence type="ECO:0000313" key="4">
    <source>
        <dbReference type="Proteomes" id="UP000287144"/>
    </source>
</evidence>
<proteinExistence type="predicted"/>
<reference evidence="3 4" key="1">
    <citation type="submission" date="2017-06" db="EMBL/GenBank/DDBJ databases">
        <title>Comparative genomic analysis of Ambrosia Fusariam Clade fungi.</title>
        <authorList>
            <person name="Stajich J.E."/>
            <person name="Carrillo J."/>
            <person name="Kijimoto T."/>
            <person name="Eskalen A."/>
            <person name="O'Donnell K."/>
            <person name="Kasson M."/>
        </authorList>
    </citation>
    <scope>NUCLEOTIDE SEQUENCE [LARGE SCALE GENOMIC DNA]</scope>
    <source>
        <strain evidence="3 4">NRRL62579</strain>
    </source>
</reference>
<organism evidence="3 4">
    <name type="scientific">Fusarium oligoseptatum</name>
    <dbReference type="NCBI Taxonomy" id="2604345"/>
    <lineage>
        <taxon>Eukaryota</taxon>
        <taxon>Fungi</taxon>
        <taxon>Dikarya</taxon>
        <taxon>Ascomycota</taxon>
        <taxon>Pezizomycotina</taxon>
        <taxon>Sordariomycetes</taxon>
        <taxon>Hypocreomycetidae</taxon>
        <taxon>Hypocreales</taxon>
        <taxon>Nectriaceae</taxon>
        <taxon>Fusarium</taxon>
        <taxon>Fusarium solani species complex</taxon>
    </lineage>
</organism>
<sequence length="98" mass="11311">MLLSATEHASILFMFLIIDIFFSYLYLPRQKQSTRARRPPDLPAILSRSSVAQSPAPRRNRLSATRQQHSRESTFFNLDVSSSILNSTACHGNQRFWR</sequence>
<protein>
    <submittedName>
        <fullName evidence="3">Uncharacterized protein</fullName>
    </submittedName>
</protein>
<keyword evidence="2" id="KW-0812">Transmembrane</keyword>
<keyword evidence="2" id="KW-0472">Membrane</keyword>
<dbReference type="Proteomes" id="UP000287144">
    <property type="component" value="Unassembled WGS sequence"/>
</dbReference>
<gene>
    <name evidence="3" type="ORF">CEP52_006981</name>
</gene>
<feature type="transmembrane region" description="Helical" evidence="2">
    <location>
        <begin position="6"/>
        <end position="27"/>
    </location>
</feature>
<comment type="caution">
    <text evidence="3">The sequence shown here is derived from an EMBL/GenBank/DDBJ whole genome shotgun (WGS) entry which is preliminary data.</text>
</comment>
<keyword evidence="2" id="KW-1133">Transmembrane helix</keyword>
<evidence type="ECO:0000256" key="2">
    <source>
        <dbReference type="SAM" id="Phobius"/>
    </source>
</evidence>
<dbReference type="AlphaFoldDB" id="A0A428TQB0"/>
<evidence type="ECO:0000256" key="1">
    <source>
        <dbReference type="SAM" id="MobiDB-lite"/>
    </source>
</evidence>
<feature type="region of interest" description="Disordered" evidence="1">
    <location>
        <begin position="33"/>
        <end position="69"/>
    </location>
</feature>
<accession>A0A428TQB0</accession>